<dbReference type="EMBL" id="CM001749">
    <property type="protein sequence ID" value="KJB67203.1"/>
    <property type="molecule type" value="Genomic_DNA"/>
</dbReference>
<dbReference type="PANTHER" id="PTHR34682">
    <property type="entry name" value="AT HOOK MOTIF-CONTAINING PROTEIN"/>
    <property type="match status" value="1"/>
</dbReference>
<dbReference type="OMA" id="LIPRCTE"/>
<evidence type="ECO:0008006" key="5">
    <source>
        <dbReference type="Google" id="ProtNLM"/>
    </source>
</evidence>
<keyword evidence="4" id="KW-1185">Reference proteome</keyword>
<reference evidence="3 4" key="1">
    <citation type="journal article" date="2012" name="Nature">
        <title>Repeated polyploidization of Gossypium genomes and the evolution of spinnable cotton fibres.</title>
        <authorList>
            <person name="Paterson A.H."/>
            <person name="Wendel J.F."/>
            <person name="Gundlach H."/>
            <person name="Guo H."/>
            <person name="Jenkins J."/>
            <person name="Jin D."/>
            <person name="Llewellyn D."/>
            <person name="Showmaker K.C."/>
            <person name="Shu S."/>
            <person name="Udall J."/>
            <person name="Yoo M.J."/>
            <person name="Byers R."/>
            <person name="Chen W."/>
            <person name="Doron-Faigenboim A."/>
            <person name="Duke M.V."/>
            <person name="Gong L."/>
            <person name="Grimwood J."/>
            <person name="Grover C."/>
            <person name="Grupp K."/>
            <person name="Hu G."/>
            <person name="Lee T.H."/>
            <person name="Li J."/>
            <person name="Lin L."/>
            <person name="Liu T."/>
            <person name="Marler B.S."/>
            <person name="Page J.T."/>
            <person name="Roberts A.W."/>
            <person name="Romanel E."/>
            <person name="Sanders W.S."/>
            <person name="Szadkowski E."/>
            <person name="Tan X."/>
            <person name="Tang H."/>
            <person name="Xu C."/>
            <person name="Wang J."/>
            <person name="Wang Z."/>
            <person name="Zhang D."/>
            <person name="Zhang L."/>
            <person name="Ashrafi H."/>
            <person name="Bedon F."/>
            <person name="Bowers J.E."/>
            <person name="Brubaker C.L."/>
            <person name="Chee P.W."/>
            <person name="Das S."/>
            <person name="Gingle A.R."/>
            <person name="Haigler C.H."/>
            <person name="Harker D."/>
            <person name="Hoffmann L.V."/>
            <person name="Hovav R."/>
            <person name="Jones D.C."/>
            <person name="Lemke C."/>
            <person name="Mansoor S."/>
            <person name="ur Rahman M."/>
            <person name="Rainville L.N."/>
            <person name="Rambani A."/>
            <person name="Reddy U.K."/>
            <person name="Rong J.K."/>
            <person name="Saranga Y."/>
            <person name="Scheffler B.E."/>
            <person name="Scheffler J.A."/>
            <person name="Stelly D.M."/>
            <person name="Triplett B.A."/>
            <person name="Van Deynze A."/>
            <person name="Vaslin M.F."/>
            <person name="Waghmare V.N."/>
            <person name="Walford S.A."/>
            <person name="Wright R.J."/>
            <person name="Zaki E.A."/>
            <person name="Zhang T."/>
            <person name="Dennis E.S."/>
            <person name="Mayer K.F."/>
            <person name="Peterson D.G."/>
            <person name="Rokhsar D.S."/>
            <person name="Wang X."/>
            <person name="Schmutz J."/>
        </authorList>
    </citation>
    <scope>NUCLEOTIDE SEQUENCE [LARGE SCALE GENOMIC DNA]</scope>
</reference>
<feature type="region of interest" description="Disordered" evidence="1">
    <location>
        <begin position="41"/>
        <end position="80"/>
    </location>
</feature>
<gene>
    <name evidence="3" type="ORF">B456_010G179900</name>
</gene>
<keyword evidence="2" id="KW-0472">Membrane</keyword>
<dbReference type="Proteomes" id="UP000032304">
    <property type="component" value="Chromosome 10"/>
</dbReference>
<sequence length="446" mass="48105">MSKIFGLLTLLNIIILIIDLTPIFFTQLIWILESPTEQRMSSKNQGVSLTSSAEPPMKRKRGDYTPATPESDNLKRNKQSAWISDPASSDMLGQMVSGVIEGSFDAGYVLQVKVGDTNTHLRGLVFLPGLFAPITNANDVAPHAKMHKRKDIPIPFVNLHGHLHVLSSSGNSEKPVEQKNDTSNRPDRGLHMGLEPGASVAGESQFASILIPPASNLPINEAGLPLRQKVMQEQSSDSGLHNEKAVGQHQSLEGFEAFKQMKGPSINVEATKASELSAEFAATLQATDTINLKPQIQYKALSSELKPPALIHDHDTISFDIGDNQTPQISEPEPQAMACDAGINMFGKQASSRQDTQSELGQKYMDGLFASDDVTTSATAPCSAPMTSLQVMIFEADTIPFEPKSGAEESVLPTMVVPEVNSSLVTTANTYSVESNAKDATPTPRS</sequence>
<feature type="transmembrane region" description="Helical" evidence="2">
    <location>
        <begin position="7"/>
        <end position="32"/>
    </location>
</feature>
<accession>A0A0D2SUW7</accession>
<dbReference type="PANTHER" id="PTHR34682:SF3">
    <property type="entry name" value="AT HOOK MOTIF-CONTAINING PROTEIN"/>
    <property type="match status" value="1"/>
</dbReference>
<evidence type="ECO:0000256" key="1">
    <source>
        <dbReference type="SAM" id="MobiDB-lite"/>
    </source>
</evidence>
<feature type="compositionally biased region" description="Polar residues" evidence="1">
    <location>
        <begin position="41"/>
        <end position="53"/>
    </location>
</feature>
<evidence type="ECO:0000313" key="4">
    <source>
        <dbReference type="Proteomes" id="UP000032304"/>
    </source>
</evidence>
<keyword evidence="2" id="KW-1133">Transmembrane helix</keyword>
<feature type="region of interest" description="Disordered" evidence="1">
    <location>
        <begin position="167"/>
        <end position="196"/>
    </location>
</feature>
<dbReference type="eggNOG" id="KOG1347">
    <property type="taxonomic scope" value="Eukaryota"/>
</dbReference>
<proteinExistence type="predicted"/>
<keyword evidence="2" id="KW-0812">Transmembrane</keyword>
<feature type="region of interest" description="Disordered" evidence="1">
    <location>
        <begin position="427"/>
        <end position="446"/>
    </location>
</feature>
<dbReference type="AlphaFoldDB" id="A0A0D2SUW7"/>
<organism evidence="3 4">
    <name type="scientific">Gossypium raimondii</name>
    <name type="common">Peruvian cotton</name>
    <name type="synonym">Gossypium klotzschianum subsp. raimondii</name>
    <dbReference type="NCBI Taxonomy" id="29730"/>
    <lineage>
        <taxon>Eukaryota</taxon>
        <taxon>Viridiplantae</taxon>
        <taxon>Streptophyta</taxon>
        <taxon>Embryophyta</taxon>
        <taxon>Tracheophyta</taxon>
        <taxon>Spermatophyta</taxon>
        <taxon>Magnoliopsida</taxon>
        <taxon>eudicotyledons</taxon>
        <taxon>Gunneridae</taxon>
        <taxon>Pentapetalae</taxon>
        <taxon>rosids</taxon>
        <taxon>malvids</taxon>
        <taxon>Malvales</taxon>
        <taxon>Malvaceae</taxon>
        <taxon>Malvoideae</taxon>
        <taxon>Gossypium</taxon>
    </lineage>
</organism>
<dbReference type="InterPro" id="IPR045881">
    <property type="entry name" value="MNM1-like"/>
</dbReference>
<dbReference type="OrthoDB" id="1919336at2759"/>
<dbReference type="STRING" id="29730.A0A0D2SUW7"/>
<protein>
    <recommendedName>
        <fullName evidence="5">AT hook motif-containing protein</fullName>
    </recommendedName>
</protein>
<evidence type="ECO:0000256" key="2">
    <source>
        <dbReference type="SAM" id="Phobius"/>
    </source>
</evidence>
<evidence type="ECO:0000313" key="3">
    <source>
        <dbReference type="EMBL" id="KJB67203.1"/>
    </source>
</evidence>
<dbReference type="KEGG" id="gra:105773089"/>
<dbReference type="Gramene" id="KJB67203">
    <property type="protein sequence ID" value="KJB67203"/>
    <property type="gene ID" value="B456_010G179900"/>
</dbReference>
<feature type="compositionally biased region" description="Basic and acidic residues" evidence="1">
    <location>
        <begin position="174"/>
        <end position="190"/>
    </location>
</feature>
<name>A0A0D2SUW7_GOSRA</name>